<dbReference type="PANTHER" id="PTHR23076:SF97">
    <property type="entry name" value="ATP-DEPENDENT ZINC METALLOPROTEASE YME1L1"/>
    <property type="match status" value="1"/>
</dbReference>
<dbReference type="InterPro" id="IPR003959">
    <property type="entry name" value="ATPase_AAA_core"/>
</dbReference>
<reference evidence="3 4" key="1">
    <citation type="submission" date="2021-03" db="EMBL/GenBank/DDBJ databases">
        <title>Whole genome sequence of Agrobacterium sp. strain Rnr.</title>
        <authorList>
            <person name="Mafakheri H."/>
            <person name="Taghavi S.M."/>
            <person name="Nemanja K."/>
            <person name="Osdaghi E."/>
        </authorList>
    </citation>
    <scope>NUCLEOTIDE SEQUENCE [LARGE SCALE GENOMIC DNA]</scope>
    <source>
        <strain evidence="3 4">Rnr</strain>
    </source>
</reference>
<dbReference type="CDD" id="cd19481">
    <property type="entry name" value="RecA-like_protease"/>
    <property type="match status" value="1"/>
</dbReference>
<dbReference type="RefSeq" id="WP_207133871.1">
    <property type="nucleotide sequence ID" value="NZ_JAFLNA010000004.1"/>
</dbReference>
<dbReference type="PANTHER" id="PTHR23076">
    <property type="entry name" value="METALLOPROTEASE M41 FTSH"/>
    <property type="match status" value="1"/>
</dbReference>
<protein>
    <submittedName>
        <fullName evidence="3">AAA family ATPase</fullName>
    </submittedName>
</protein>
<dbReference type="SUPFAM" id="SSF52540">
    <property type="entry name" value="P-loop containing nucleoside triphosphate hydrolases"/>
    <property type="match status" value="1"/>
</dbReference>
<organism evidence="3 4">
    <name type="scientific">Agrobacterium burrii</name>
    <dbReference type="NCBI Taxonomy" id="2815339"/>
    <lineage>
        <taxon>Bacteria</taxon>
        <taxon>Pseudomonadati</taxon>
        <taxon>Pseudomonadota</taxon>
        <taxon>Alphaproteobacteria</taxon>
        <taxon>Hyphomicrobiales</taxon>
        <taxon>Rhizobiaceae</taxon>
        <taxon>Rhizobium/Agrobacterium group</taxon>
        <taxon>Agrobacterium</taxon>
        <taxon>Agrobacterium tumefaciens complex</taxon>
    </lineage>
</organism>
<dbReference type="Gene3D" id="3.40.50.300">
    <property type="entry name" value="P-loop containing nucleotide triphosphate hydrolases"/>
    <property type="match status" value="1"/>
</dbReference>
<comment type="similarity">
    <text evidence="1">Belongs to the AAA ATPase family.</text>
</comment>
<sequence>MASRAIAAANVHSWNVTPRVFAKIRRSVALFLGYAALRATVRTQYLLMHGFPSIVVVVTGGVKVSEAYRKAAELLFMGPLESRPRRAQEQRALVHVLEVPRGNKPKVSNPILEEHGKCDFIIVLARSRSEIPSDLAIAADGIVDLVRPTVEHIHAVRRLLGRRPFGEEAAKIAATLDFSLLVSIASKHSLSEAEARRLVTTVECATADSPFLEDLPGYGPAKVWARGFIADLARVKSGALDWAEMDRGVLLHGPPGTGKTLFARAFARSAGLPLIAASVSLWQSFGHLGDLLGAMRESFEEARAKQPSVLFLDELDSVGDRAKFSGKHVDYSRQVVNFLLECIDGAQGRDQIVVIAATNYPDVIDPALLRSGRIERHIKIELPEADERFEILRYHLRIKDPEDVLRMVAVDLEGWNGADLEMLAREAKQRGRSFQRTVQIDDVVKSLPPLQELSGAQARRVALHEAGHVVATCVLSPGCRVSVSMRKKFHRFDSKQVAPGVTRYEVSDEDHLFQTREDFEDFICRALAGAAAEEHVLGSRSTGFSGSIGSDLETATVTATRMLCSYGLGRSLPFLIETHNVNSTYVLRLPNDLRGEVGRILEQQYSRAKLLVAEHSVALEEIAAELLERGALVADEVASTIARNARAA</sequence>
<dbReference type="InterPro" id="IPR000642">
    <property type="entry name" value="Peptidase_M41"/>
</dbReference>
<keyword evidence="1" id="KW-0547">Nucleotide-binding</keyword>
<evidence type="ECO:0000259" key="2">
    <source>
        <dbReference type="SMART" id="SM00382"/>
    </source>
</evidence>
<keyword evidence="4" id="KW-1185">Reference proteome</keyword>
<dbReference type="Pfam" id="PF00004">
    <property type="entry name" value="AAA"/>
    <property type="match status" value="1"/>
</dbReference>
<dbReference type="Pfam" id="PF01434">
    <property type="entry name" value="Peptidase_M41"/>
    <property type="match status" value="1"/>
</dbReference>
<dbReference type="PROSITE" id="PS00674">
    <property type="entry name" value="AAA"/>
    <property type="match status" value="1"/>
</dbReference>
<dbReference type="InterPro" id="IPR003960">
    <property type="entry name" value="ATPase_AAA_CS"/>
</dbReference>
<dbReference type="Proteomes" id="UP000664699">
    <property type="component" value="Unassembled WGS sequence"/>
</dbReference>
<dbReference type="Gene3D" id="1.20.58.760">
    <property type="entry name" value="Peptidase M41"/>
    <property type="match status" value="1"/>
</dbReference>
<dbReference type="SMART" id="SM00382">
    <property type="entry name" value="AAA"/>
    <property type="match status" value="1"/>
</dbReference>
<accession>A0ABS3EGX1</accession>
<evidence type="ECO:0000313" key="4">
    <source>
        <dbReference type="Proteomes" id="UP000664699"/>
    </source>
</evidence>
<keyword evidence="1" id="KW-0067">ATP-binding</keyword>
<dbReference type="InterPro" id="IPR027417">
    <property type="entry name" value="P-loop_NTPase"/>
</dbReference>
<evidence type="ECO:0000256" key="1">
    <source>
        <dbReference type="RuleBase" id="RU003651"/>
    </source>
</evidence>
<dbReference type="Gene3D" id="1.10.8.60">
    <property type="match status" value="1"/>
</dbReference>
<proteinExistence type="inferred from homology"/>
<dbReference type="InterPro" id="IPR037219">
    <property type="entry name" value="Peptidase_M41-like"/>
</dbReference>
<name>A0ABS3EGX1_9HYPH</name>
<dbReference type="InterPro" id="IPR003593">
    <property type="entry name" value="AAA+_ATPase"/>
</dbReference>
<comment type="caution">
    <text evidence="3">The sequence shown here is derived from an EMBL/GenBank/DDBJ whole genome shotgun (WGS) entry which is preliminary data.</text>
</comment>
<evidence type="ECO:0000313" key="3">
    <source>
        <dbReference type="EMBL" id="MBO0130903.1"/>
    </source>
</evidence>
<dbReference type="EMBL" id="JAFLNA010000004">
    <property type="protein sequence ID" value="MBO0130903.1"/>
    <property type="molecule type" value="Genomic_DNA"/>
</dbReference>
<gene>
    <name evidence="3" type="ORF">JZX89_09090</name>
</gene>
<feature type="domain" description="AAA+ ATPase" evidence="2">
    <location>
        <begin position="245"/>
        <end position="384"/>
    </location>
</feature>
<dbReference type="SUPFAM" id="SSF140990">
    <property type="entry name" value="FtsH protease domain-like"/>
    <property type="match status" value="1"/>
</dbReference>